<dbReference type="InterPro" id="IPR022028">
    <property type="entry name" value="DUF3604"/>
</dbReference>
<evidence type="ECO:0000256" key="1">
    <source>
        <dbReference type="SAM" id="MobiDB-lite"/>
    </source>
</evidence>
<proteinExistence type="predicted"/>
<evidence type="ECO:0008006" key="4">
    <source>
        <dbReference type="Google" id="ProtNLM"/>
    </source>
</evidence>
<name>A0A0H5DS30_9BACT</name>
<dbReference type="Pfam" id="PF12228">
    <property type="entry name" value="DUF3604"/>
    <property type="match status" value="2"/>
</dbReference>
<accession>A0A0H5DS30</accession>
<evidence type="ECO:0000313" key="3">
    <source>
        <dbReference type="Proteomes" id="UP000220251"/>
    </source>
</evidence>
<sequence length="673" mass="76229">MRRSICFCEPNTVYAGEIGTWKFVYTPGSNLPKGTLLKFDLGSEGRPIDWEIPSVDLKEPRNQIYLLFENGKTAAFHEVEVDWRFTPQYECALPQAVSAGSPVTIVVGAPKGAKSNEKTGNQVQTNSHRRRAFNLYIDPTGKGRYGEPEIFNMDVKGGELKNIKVWAPSFVAKNKRFDVVIRFEDEHGNLTSNAPEDTLIELSYENIRENLNWKLFVPETGFISLPNLYFNEPGIYTIQLTNTTTKETFKASPIKCFAEANEVLLWGLFHGESERIDSAENIEGCLRHFRDEKALNFFSTSSFESQEETSNESWKQITQNAVEFDEADRFTTFIGFQWQGESGEEGLHQLVYLKDGKQILRKKDTKSSSLKKIYKCFSPKELISIPTFTMGKGCEYNFKEYNPEFERVVEIYNAWGSSECSVKEGNTKPIDTEGKKGVKECSDGSVLKALKNNCRFGFVAGGLDDRGAFSDFFEGDQIQYTPGITAVIAKEFSKAGIADALYRRSCYATTGERMLLSVNIAGTSMGQEVSTADKPGLTINRHIAGFAAGTCPLKTVEIIRNGEVIKTFKPVKTYRLEFEFDDMVDMSKIILQSPDKRPPFVFYYVRVTQEDGHIAWSSPIWIDFVKLSPQERKAKRMQRVIPKAQVKEEDILDFSADEDDLEEDLEEYEGDEE</sequence>
<organism evidence="2 3">
    <name type="scientific">Estrella lausannensis</name>
    <dbReference type="NCBI Taxonomy" id="483423"/>
    <lineage>
        <taxon>Bacteria</taxon>
        <taxon>Pseudomonadati</taxon>
        <taxon>Chlamydiota</taxon>
        <taxon>Chlamydiia</taxon>
        <taxon>Parachlamydiales</taxon>
        <taxon>Candidatus Criblamydiaceae</taxon>
        <taxon>Estrella</taxon>
    </lineage>
</organism>
<feature type="region of interest" description="Disordered" evidence="1">
    <location>
        <begin position="651"/>
        <end position="673"/>
    </location>
</feature>
<dbReference type="Proteomes" id="UP000220251">
    <property type="component" value="Unassembled WGS sequence"/>
</dbReference>
<dbReference type="AlphaFoldDB" id="A0A0H5DS30"/>
<dbReference type="EMBL" id="CWGJ01000028">
    <property type="protein sequence ID" value="CRX39472.1"/>
    <property type="molecule type" value="Genomic_DNA"/>
</dbReference>
<protein>
    <recommendedName>
        <fullName evidence="4">DUF3604 domain-containing protein</fullName>
    </recommendedName>
</protein>
<gene>
    <name evidence="2" type="ORF">ELAC_2151</name>
</gene>
<dbReference type="OrthoDB" id="543560at2"/>
<reference evidence="3" key="1">
    <citation type="submission" date="2015-06" db="EMBL/GenBank/DDBJ databases">
        <authorList>
            <person name="Bertelli C."/>
        </authorList>
    </citation>
    <scope>NUCLEOTIDE SEQUENCE [LARGE SCALE GENOMIC DNA]</scope>
    <source>
        <strain evidence="3">CRIB-30</strain>
    </source>
</reference>
<dbReference type="RefSeq" id="WP_098039338.1">
    <property type="nucleotide sequence ID" value="NZ_CWGJ01000028.1"/>
</dbReference>
<evidence type="ECO:0000313" key="2">
    <source>
        <dbReference type="EMBL" id="CRX39472.1"/>
    </source>
</evidence>
<keyword evidence="3" id="KW-1185">Reference proteome</keyword>